<evidence type="ECO:0000313" key="2">
    <source>
        <dbReference type="EMBL" id="KAF2995861.1"/>
    </source>
</evidence>
<feature type="compositionally biased region" description="Low complexity" evidence="1">
    <location>
        <begin position="62"/>
        <end position="73"/>
    </location>
</feature>
<dbReference type="Proteomes" id="UP000801428">
    <property type="component" value="Unassembled WGS sequence"/>
</dbReference>
<protein>
    <submittedName>
        <fullName evidence="2">Uncharacterized protein</fullName>
    </submittedName>
</protein>
<dbReference type="EMBL" id="SWKU01000030">
    <property type="protein sequence ID" value="KAF2995861.1"/>
    <property type="molecule type" value="Genomic_DNA"/>
</dbReference>
<comment type="caution">
    <text evidence="2">The sequence shown here is derived from an EMBL/GenBank/DDBJ whole genome shotgun (WGS) entry which is preliminary data.</text>
</comment>
<proteinExistence type="predicted"/>
<dbReference type="AlphaFoldDB" id="A0A9P4T782"/>
<evidence type="ECO:0000256" key="1">
    <source>
        <dbReference type="SAM" id="MobiDB-lite"/>
    </source>
</evidence>
<gene>
    <name evidence="2" type="ORF">E8E13_003625</name>
</gene>
<evidence type="ECO:0000313" key="3">
    <source>
        <dbReference type="Proteomes" id="UP000801428"/>
    </source>
</evidence>
<sequence length="126" mass="12970">MGNLCGKQSKDAFDGPGRTLGSAPAPATKASVPTGAASASTPKQNRFPAVNRPVGDPDAKGNAKPPGTAAADAAEARANKAKTGGALQNKLDKDKSQTTKAALDAYAKQTLEERNLDQNFQARQHN</sequence>
<organism evidence="2 3">
    <name type="scientific">Curvularia kusanoi</name>
    <name type="common">Cochliobolus kusanoi</name>
    <dbReference type="NCBI Taxonomy" id="90978"/>
    <lineage>
        <taxon>Eukaryota</taxon>
        <taxon>Fungi</taxon>
        <taxon>Dikarya</taxon>
        <taxon>Ascomycota</taxon>
        <taxon>Pezizomycotina</taxon>
        <taxon>Dothideomycetes</taxon>
        <taxon>Pleosporomycetidae</taxon>
        <taxon>Pleosporales</taxon>
        <taxon>Pleosporineae</taxon>
        <taxon>Pleosporaceae</taxon>
        <taxon>Curvularia</taxon>
    </lineage>
</organism>
<reference evidence="2" key="1">
    <citation type="submission" date="2019-04" db="EMBL/GenBank/DDBJ databases">
        <title>Sequencing of skin fungus with MAO and IRED activity.</title>
        <authorList>
            <person name="Marsaioli A.J."/>
            <person name="Bonatto J.M.C."/>
            <person name="Reis Junior O."/>
        </authorList>
    </citation>
    <scope>NUCLEOTIDE SEQUENCE</scope>
    <source>
        <strain evidence="2">30M1</strain>
    </source>
</reference>
<feature type="region of interest" description="Disordered" evidence="1">
    <location>
        <begin position="1"/>
        <end position="96"/>
    </location>
</feature>
<accession>A0A9P4T782</accession>
<dbReference type="OrthoDB" id="5415072at2759"/>
<name>A0A9P4T782_CURKU</name>
<keyword evidence="3" id="KW-1185">Reference proteome</keyword>